<evidence type="ECO:0000259" key="3">
    <source>
        <dbReference type="PROSITE" id="PS50089"/>
    </source>
</evidence>
<dbReference type="InterPro" id="IPR013083">
    <property type="entry name" value="Znf_RING/FYVE/PHD"/>
</dbReference>
<evidence type="ECO:0000256" key="2">
    <source>
        <dbReference type="SAM" id="MobiDB-lite"/>
    </source>
</evidence>
<dbReference type="PROSITE" id="PS50089">
    <property type="entry name" value="ZF_RING_2"/>
    <property type="match status" value="1"/>
</dbReference>
<dbReference type="Proteomes" id="UP000243515">
    <property type="component" value="Unassembled WGS sequence"/>
</dbReference>
<feature type="compositionally biased region" description="Polar residues" evidence="2">
    <location>
        <begin position="89"/>
        <end position="104"/>
    </location>
</feature>
<dbReference type="OrthoDB" id="1711136at2759"/>
<feature type="region of interest" description="Disordered" evidence="2">
    <location>
        <begin position="409"/>
        <end position="437"/>
    </location>
</feature>
<dbReference type="EMBL" id="NPHW01002308">
    <property type="protein sequence ID" value="OXV11761.1"/>
    <property type="molecule type" value="Genomic_DNA"/>
</dbReference>
<dbReference type="Pfam" id="PF13920">
    <property type="entry name" value="zf-C3HC4_3"/>
    <property type="match status" value="1"/>
</dbReference>
<gene>
    <name evidence="4" type="ORF">Egran_00477</name>
</gene>
<evidence type="ECO:0000256" key="1">
    <source>
        <dbReference type="PROSITE-ProRule" id="PRU00175"/>
    </source>
</evidence>
<accession>A0A232M5T8</accession>
<feature type="domain" description="RING-type" evidence="3">
    <location>
        <begin position="619"/>
        <end position="668"/>
    </location>
</feature>
<feature type="region of interest" description="Disordered" evidence="2">
    <location>
        <begin position="449"/>
        <end position="518"/>
    </location>
</feature>
<organism evidence="4 5">
    <name type="scientific">Elaphomyces granulatus</name>
    <dbReference type="NCBI Taxonomy" id="519963"/>
    <lineage>
        <taxon>Eukaryota</taxon>
        <taxon>Fungi</taxon>
        <taxon>Dikarya</taxon>
        <taxon>Ascomycota</taxon>
        <taxon>Pezizomycotina</taxon>
        <taxon>Eurotiomycetes</taxon>
        <taxon>Eurotiomycetidae</taxon>
        <taxon>Eurotiales</taxon>
        <taxon>Elaphomycetaceae</taxon>
        <taxon>Elaphomyces</taxon>
    </lineage>
</organism>
<feature type="compositionally biased region" description="Polar residues" evidence="2">
    <location>
        <begin position="272"/>
        <end position="288"/>
    </location>
</feature>
<comment type="caution">
    <text evidence="4">The sequence shown here is derived from an EMBL/GenBank/DDBJ whole genome shotgun (WGS) entry which is preliminary data.</text>
</comment>
<keyword evidence="1" id="KW-0479">Metal-binding</keyword>
<feature type="compositionally biased region" description="Pro residues" evidence="2">
    <location>
        <begin position="292"/>
        <end position="303"/>
    </location>
</feature>
<keyword evidence="5" id="KW-1185">Reference proteome</keyword>
<evidence type="ECO:0000313" key="4">
    <source>
        <dbReference type="EMBL" id="OXV11761.1"/>
    </source>
</evidence>
<dbReference type="Gene3D" id="3.30.40.10">
    <property type="entry name" value="Zinc/RING finger domain, C3HC4 (zinc finger)"/>
    <property type="match status" value="1"/>
</dbReference>
<keyword evidence="1" id="KW-0863">Zinc-finger</keyword>
<dbReference type="GO" id="GO:0008270">
    <property type="term" value="F:zinc ion binding"/>
    <property type="evidence" value="ECO:0007669"/>
    <property type="project" value="UniProtKB-KW"/>
</dbReference>
<feature type="compositionally biased region" description="Low complexity" evidence="2">
    <location>
        <begin position="449"/>
        <end position="475"/>
    </location>
</feature>
<feature type="region of interest" description="Disordered" evidence="2">
    <location>
        <begin position="245"/>
        <end position="330"/>
    </location>
</feature>
<dbReference type="InterPro" id="IPR001841">
    <property type="entry name" value="Znf_RING"/>
</dbReference>
<feature type="region of interest" description="Disordered" evidence="2">
    <location>
        <begin position="89"/>
        <end position="115"/>
    </location>
</feature>
<reference evidence="4 5" key="1">
    <citation type="journal article" date="2015" name="Environ. Microbiol.">
        <title>Metagenome sequence of Elaphomyces granulatus from sporocarp tissue reveals Ascomycota ectomycorrhizal fingerprints of genome expansion and a Proteobacteria-rich microbiome.</title>
        <authorList>
            <person name="Quandt C.A."/>
            <person name="Kohler A."/>
            <person name="Hesse C.N."/>
            <person name="Sharpton T.J."/>
            <person name="Martin F."/>
            <person name="Spatafora J.W."/>
        </authorList>
    </citation>
    <scope>NUCLEOTIDE SEQUENCE [LARGE SCALE GENOMIC DNA]</scope>
    <source>
        <strain evidence="4 5">OSC145934</strain>
    </source>
</reference>
<feature type="compositionally biased region" description="Basic and acidic residues" evidence="2">
    <location>
        <begin position="601"/>
        <end position="611"/>
    </location>
</feature>
<dbReference type="SMART" id="SM00184">
    <property type="entry name" value="RING"/>
    <property type="match status" value="1"/>
</dbReference>
<proteinExistence type="predicted"/>
<evidence type="ECO:0000313" key="5">
    <source>
        <dbReference type="Proteomes" id="UP000243515"/>
    </source>
</evidence>
<name>A0A232M5T8_9EURO</name>
<dbReference type="SUPFAM" id="SSF57850">
    <property type="entry name" value="RING/U-box"/>
    <property type="match status" value="1"/>
</dbReference>
<protein>
    <recommendedName>
        <fullName evidence="3">RING-type domain-containing protein</fullName>
    </recommendedName>
</protein>
<dbReference type="AlphaFoldDB" id="A0A232M5T8"/>
<feature type="region of interest" description="Disordered" evidence="2">
    <location>
        <begin position="579"/>
        <end position="611"/>
    </location>
</feature>
<sequence length="680" mass="74872">MLAGWGDGLFKNNHPEDPFDRQDSHLADSPIGVLRQCSFLSTKMIVNHWRTPIDCRDHPEFEVSRVLKTSLPAFNLPKLAAEISSCRTNTGDHLQGQRQTTAVGPSSPARSAHSGSVLSHRCANITTLREELQAIQTGISRVLSGFYGPGHQLSVASTPQRPLPPLESDIDASVPWPTSGNSSMSAPAGNMGSSGSTEYSLLSQMLQNHNQIQEEPRIIPPMQLDQEHLRRLATLHGVNSQGGFAVAPHDRDEPRVGPPVQVDPDGVRRLANFSTNPMNQWYGTTGQRTAPPSMPPMTAPVPHMPMEGPSNAGDSAPASEPFDHPAGSINYNDDWSRGSFMDSFLDYDRMEQQRRMTQGPIPGLGTNSLYANGQPRQAFQQTGRTVPPAAAPIISHGYTFVPPPPFSYPAPTEAQHVPNVGVPHHPYPEHLPRTNPNHYVAFTDASQAIAQQRRRQSQSQGQGQGHNQSQSQSQSLAADVANTPPNNSPQHNRRRPRRSDDQGPHYPRRSTPPRPARQSAAIRYADMANLGNSHYYSMLTDQQRTELVQRLHLTDLLRNMRPEDLESMQLIDAGITQARRFRPGPAGPDSPSPSKGLDNQNDGRPDPKETDELTVNMECKSCMTQLVDTVLLPCGHAILCRWCAAQHMPSIRNDPTRPKGNATCPLCRKSVKQKLRIYLS</sequence>
<keyword evidence="1" id="KW-0862">Zinc</keyword>